<dbReference type="SUPFAM" id="SSF51717">
    <property type="entry name" value="Dihydropteroate synthetase-like"/>
    <property type="match status" value="1"/>
</dbReference>
<comment type="cofactor">
    <cofactor evidence="2">
        <name>Mg(2+)</name>
        <dbReference type="ChEBI" id="CHEBI:18420"/>
    </cofactor>
</comment>
<dbReference type="InterPro" id="IPR006390">
    <property type="entry name" value="DHP_synth_dom"/>
</dbReference>
<dbReference type="OrthoDB" id="9811744at2"/>
<dbReference type="GO" id="GO:0004156">
    <property type="term" value="F:dihydropteroate synthase activity"/>
    <property type="evidence" value="ECO:0007669"/>
    <property type="project" value="UniProtKB-EC"/>
</dbReference>
<keyword evidence="5" id="KW-0808">Transferase</keyword>
<organism evidence="10 11">
    <name type="scientific">Sphingomonas sanxanigenens DSM 19645 = NX02</name>
    <dbReference type="NCBI Taxonomy" id="1123269"/>
    <lineage>
        <taxon>Bacteria</taxon>
        <taxon>Pseudomonadati</taxon>
        <taxon>Pseudomonadota</taxon>
        <taxon>Alphaproteobacteria</taxon>
        <taxon>Sphingomonadales</taxon>
        <taxon>Sphingomonadaceae</taxon>
        <taxon>Sphingomonas</taxon>
    </lineage>
</organism>
<keyword evidence="11" id="KW-1185">Reference proteome</keyword>
<dbReference type="InterPro" id="IPR045031">
    <property type="entry name" value="DHP_synth-like"/>
</dbReference>
<evidence type="ECO:0000256" key="2">
    <source>
        <dbReference type="ARBA" id="ARBA00001946"/>
    </source>
</evidence>
<dbReference type="NCBIfam" id="TIGR01496">
    <property type="entry name" value="DHPS"/>
    <property type="match status" value="1"/>
</dbReference>
<dbReference type="EC" id="2.5.1.15" evidence="4"/>
<dbReference type="KEGG" id="ssan:NX02_16280"/>
<feature type="domain" description="Pterin-binding" evidence="9">
    <location>
        <begin position="97"/>
        <end position="351"/>
    </location>
</feature>
<keyword evidence="8" id="KW-0289">Folate biosynthesis</keyword>
<protein>
    <recommendedName>
        <fullName evidence="4">dihydropteroate synthase</fullName>
        <ecNumber evidence="4">2.5.1.15</ecNumber>
    </recommendedName>
</protein>
<dbReference type="PROSITE" id="PS00793">
    <property type="entry name" value="DHPS_2"/>
    <property type="match status" value="1"/>
</dbReference>
<dbReference type="STRING" id="1123269.NX02_16280"/>
<dbReference type="Pfam" id="PF00809">
    <property type="entry name" value="Pterin_bind"/>
    <property type="match status" value="1"/>
</dbReference>
<dbReference type="AlphaFoldDB" id="W0AH12"/>
<evidence type="ECO:0000259" key="9">
    <source>
        <dbReference type="PROSITE" id="PS50972"/>
    </source>
</evidence>
<comment type="catalytic activity">
    <reaction evidence="1">
        <text>(7,8-dihydropterin-6-yl)methyl diphosphate + 4-aminobenzoate = 7,8-dihydropteroate + diphosphate</text>
        <dbReference type="Rhea" id="RHEA:19949"/>
        <dbReference type="ChEBI" id="CHEBI:17836"/>
        <dbReference type="ChEBI" id="CHEBI:17839"/>
        <dbReference type="ChEBI" id="CHEBI:33019"/>
        <dbReference type="ChEBI" id="CHEBI:72950"/>
        <dbReference type="EC" id="2.5.1.15"/>
    </reaction>
</comment>
<dbReference type="RefSeq" id="WP_025293133.1">
    <property type="nucleotide sequence ID" value="NZ_CP006644.1"/>
</dbReference>
<dbReference type="PANTHER" id="PTHR20941">
    <property type="entry name" value="FOLATE SYNTHESIS PROTEINS"/>
    <property type="match status" value="1"/>
</dbReference>
<keyword evidence="7" id="KW-0460">Magnesium</keyword>
<dbReference type="InterPro" id="IPR000489">
    <property type="entry name" value="Pterin-binding_dom"/>
</dbReference>
<comment type="pathway">
    <text evidence="3">Cofactor biosynthesis; tetrahydrofolate biosynthesis; 7,8-dihydrofolate from 2-amino-4-hydroxy-6-hydroxymethyl-7,8-dihydropteridine diphosphate and 4-aminobenzoate: step 1/2.</text>
</comment>
<dbReference type="GO" id="GO:0046654">
    <property type="term" value="P:tetrahydrofolate biosynthetic process"/>
    <property type="evidence" value="ECO:0007669"/>
    <property type="project" value="TreeGrafter"/>
</dbReference>
<sequence length="357" mass="36752">MARIYLRPTGFVGPPAAPDARVDRLAGSALHFAAYELIAVTDGQRTRQDLVPVAALDDVIAALPDAQAMAAAKMRYRLLAARAPIEIRGATVAMDAPQVMAILNMTPDSFSDGGRHIDDAGAAAASGMAMVAAGAAIIDVGGESTRPGAETISDADEIARTAPLIERLASAGAAISIDTRKAAVMEAALAAGAGLVNDVASLLYDDRALEVVVTAGCPVALMHFPGTPQDPHGNARYGDTLIEVYDWLEARVAAVEAAGVPRERIIVDPGIGFGKAPHENMALIDGLALFHGLGCPVLLGASRKRLIGALAGEAPADRRLGGSIALALKGAALGAQMLRVHDAFETVQALRVWRGGA</sequence>
<dbReference type="InterPro" id="IPR011005">
    <property type="entry name" value="Dihydropteroate_synth-like_sf"/>
</dbReference>
<evidence type="ECO:0000313" key="10">
    <source>
        <dbReference type="EMBL" id="AHE54935.1"/>
    </source>
</evidence>
<proteinExistence type="predicted"/>
<dbReference type="EMBL" id="CP006644">
    <property type="protein sequence ID" value="AHE54935.1"/>
    <property type="molecule type" value="Genomic_DNA"/>
</dbReference>
<dbReference type="PROSITE" id="PS50972">
    <property type="entry name" value="PTERIN_BINDING"/>
    <property type="match status" value="1"/>
</dbReference>
<dbReference type="HOGENOM" id="CLU_008023_0_1_5"/>
<evidence type="ECO:0000313" key="11">
    <source>
        <dbReference type="Proteomes" id="UP000018851"/>
    </source>
</evidence>
<dbReference type="PROSITE" id="PS00792">
    <property type="entry name" value="DHPS_1"/>
    <property type="match status" value="1"/>
</dbReference>
<dbReference type="GO" id="GO:0005829">
    <property type="term" value="C:cytosol"/>
    <property type="evidence" value="ECO:0007669"/>
    <property type="project" value="TreeGrafter"/>
</dbReference>
<dbReference type="Gene3D" id="3.20.20.20">
    <property type="entry name" value="Dihydropteroate synthase-like"/>
    <property type="match status" value="1"/>
</dbReference>
<keyword evidence="6" id="KW-0479">Metal-binding</keyword>
<evidence type="ECO:0000256" key="1">
    <source>
        <dbReference type="ARBA" id="ARBA00000012"/>
    </source>
</evidence>
<gene>
    <name evidence="10" type="ORF">NX02_16280</name>
</gene>
<dbReference type="GO" id="GO:0046656">
    <property type="term" value="P:folic acid biosynthetic process"/>
    <property type="evidence" value="ECO:0007669"/>
    <property type="project" value="UniProtKB-KW"/>
</dbReference>
<dbReference type="eggNOG" id="COG0294">
    <property type="taxonomic scope" value="Bacteria"/>
</dbReference>
<evidence type="ECO:0000256" key="6">
    <source>
        <dbReference type="ARBA" id="ARBA00022723"/>
    </source>
</evidence>
<evidence type="ECO:0000256" key="7">
    <source>
        <dbReference type="ARBA" id="ARBA00022842"/>
    </source>
</evidence>
<dbReference type="PANTHER" id="PTHR20941:SF1">
    <property type="entry name" value="FOLIC ACID SYNTHESIS PROTEIN FOL1"/>
    <property type="match status" value="1"/>
</dbReference>
<evidence type="ECO:0000256" key="3">
    <source>
        <dbReference type="ARBA" id="ARBA00004763"/>
    </source>
</evidence>
<reference evidence="10 11" key="1">
    <citation type="submission" date="2013-07" db="EMBL/GenBank/DDBJ databases">
        <title>Completed genome of Sphingomonas sanxanigenens NX02.</title>
        <authorList>
            <person name="Ma T."/>
            <person name="Huang H."/>
            <person name="Wu M."/>
            <person name="Li X."/>
            <person name="Li G."/>
        </authorList>
    </citation>
    <scope>NUCLEOTIDE SEQUENCE [LARGE SCALE GENOMIC DNA]</scope>
    <source>
        <strain evidence="10 11">NX02</strain>
    </source>
</reference>
<evidence type="ECO:0000256" key="4">
    <source>
        <dbReference type="ARBA" id="ARBA00012458"/>
    </source>
</evidence>
<dbReference type="Proteomes" id="UP000018851">
    <property type="component" value="Chromosome"/>
</dbReference>
<evidence type="ECO:0000256" key="5">
    <source>
        <dbReference type="ARBA" id="ARBA00022679"/>
    </source>
</evidence>
<dbReference type="GO" id="GO:0046872">
    <property type="term" value="F:metal ion binding"/>
    <property type="evidence" value="ECO:0007669"/>
    <property type="project" value="UniProtKB-KW"/>
</dbReference>
<dbReference type="PATRIC" id="fig|1123269.5.peg.3187"/>
<evidence type="ECO:0000256" key="8">
    <source>
        <dbReference type="ARBA" id="ARBA00022909"/>
    </source>
</evidence>
<accession>W0AH12</accession>
<name>W0AH12_9SPHN</name>